<sequence>MTIDPRTLRDLAVEVVESAGAALRDRALPTTIATKSSARDLVSEADRTSEQRITEALSEARPDDAILGEEGTARPGTSGVRWVVDPLDGTTNYLYGLPSWSVSIAAETEDDGAHRTLAAAVHQPTTGETFAAARGCGASQGSAPLRANDPVPLGEALVCTGFAYGTEVRSRQAAQLVAVLPRVRDLRRDGSAALELCWVAAGRLDGFYEDDLGRWDWLAGALIAQEAGAVVTPLREGVVAAGPALHAELTAALAAAEA</sequence>
<dbReference type="PANTHER" id="PTHR20854:SF4">
    <property type="entry name" value="INOSITOL-1-MONOPHOSPHATASE-RELATED"/>
    <property type="match status" value="1"/>
</dbReference>
<keyword evidence="4 7" id="KW-0378">Hydrolase</keyword>
<dbReference type="AlphaFoldDB" id="A0A411YBT7"/>
<dbReference type="InterPro" id="IPR020583">
    <property type="entry name" value="Inositol_monoP_metal-BS"/>
</dbReference>
<organism evidence="8 9">
    <name type="scientific">Egibacter rhizosphaerae</name>
    <dbReference type="NCBI Taxonomy" id="1670831"/>
    <lineage>
        <taxon>Bacteria</taxon>
        <taxon>Bacillati</taxon>
        <taxon>Actinomycetota</taxon>
        <taxon>Nitriliruptoria</taxon>
        <taxon>Egibacterales</taxon>
        <taxon>Egibacteraceae</taxon>
        <taxon>Egibacter</taxon>
    </lineage>
</organism>
<protein>
    <recommendedName>
        <fullName evidence="7">Inositol-1-monophosphatase</fullName>
        <ecNumber evidence="7">3.1.3.25</ecNumber>
    </recommendedName>
</protein>
<gene>
    <name evidence="8" type="ORF">ER308_03085</name>
</gene>
<dbReference type="Proteomes" id="UP000291469">
    <property type="component" value="Chromosome"/>
</dbReference>
<feature type="binding site" evidence="6">
    <location>
        <position position="87"/>
    </location>
    <ligand>
        <name>Mg(2+)</name>
        <dbReference type="ChEBI" id="CHEBI:18420"/>
        <label>1</label>
        <note>catalytic</note>
    </ligand>
</feature>
<dbReference type="Gene3D" id="3.40.190.80">
    <property type="match status" value="1"/>
</dbReference>
<feature type="binding site" evidence="6">
    <location>
        <position position="85"/>
    </location>
    <ligand>
        <name>Mg(2+)</name>
        <dbReference type="ChEBI" id="CHEBI:18420"/>
        <label>1</label>
        <note>catalytic</note>
    </ligand>
</feature>
<dbReference type="EC" id="3.1.3.25" evidence="7"/>
<dbReference type="GO" id="GO:0046872">
    <property type="term" value="F:metal ion binding"/>
    <property type="evidence" value="ECO:0007669"/>
    <property type="project" value="UniProtKB-KW"/>
</dbReference>
<accession>A0A411YBT7</accession>
<dbReference type="InterPro" id="IPR033942">
    <property type="entry name" value="IMPase"/>
</dbReference>
<keyword evidence="3 6" id="KW-0479">Metal-binding</keyword>
<dbReference type="Gene3D" id="3.30.540.10">
    <property type="entry name" value="Fructose-1,6-Bisphosphatase, subunit A, domain 1"/>
    <property type="match status" value="1"/>
</dbReference>
<dbReference type="OrthoDB" id="9772456at2"/>
<feature type="binding site" evidence="6">
    <location>
        <position position="216"/>
    </location>
    <ligand>
        <name>Mg(2+)</name>
        <dbReference type="ChEBI" id="CHEBI:18420"/>
        <label>1</label>
        <note>catalytic</note>
    </ligand>
</feature>
<proteinExistence type="inferred from homology"/>
<evidence type="ECO:0000313" key="8">
    <source>
        <dbReference type="EMBL" id="QBI18645.1"/>
    </source>
</evidence>
<evidence type="ECO:0000256" key="3">
    <source>
        <dbReference type="ARBA" id="ARBA00022723"/>
    </source>
</evidence>
<dbReference type="SUPFAM" id="SSF56655">
    <property type="entry name" value="Carbohydrate phosphatase"/>
    <property type="match status" value="1"/>
</dbReference>
<evidence type="ECO:0000256" key="1">
    <source>
        <dbReference type="ARBA" id="ARBA00001033"/>
    </source>
</evidence>
<reference evidence="8 9" key="1">
    <citation type="submission" date="2019-01" db="EMBL/GenBank/DDBJ databases">
        <title>Egibacter rhizosphaerae EGI 80759T.</title>
        <authorList>
            <person name="Chen D.-D."/>
            <person name="Tian Y."/>
            <person name="Jiao J.-Y."/>
            <person name="Zhang X.-T."/>
            <person name="Zhang Y.-G."/>
            <person name="Zhang Y."/>
            <person name="Xiao M."/>
            <person name="Shu W.-S."/>
            <person name="Li W.-J."/>
        </authorList>
    </citation>
    <scope>NUCLEOTIDE SEQUENCE [LARGE SCALE GENOMIC DNA]</scope>
    <source>
        <strain evidence="8 9">EGI 80759</strain>
    </source>
</reference>
<keyword evidence="9" id="KW-1185">Reference proteome</keyword>
<dbReference type="PRINTS" id="PR00377">
    <property type="entry name" value="IMPHPHTASES"/>
</dbReference>
<keyword evidence="5 6" id="KW-0460">Magnesium</keyword>
<dbReference type="GO" id="GO:0006020">
    <property type="term" value="P:inositol metabolic process"/>
    <property type="evidence" value="ECO:0007669"/>
    <property type="project" value="TreeGrafter"/>
</dbReference>
<dbReference type="GO" id="GO:0008934">
    <property type="term" value="F:inositol monophosphate 1-phosphatase activity"/>
    <property type="evidence" value="ECO:0007669"/>
    <property type="project" value="InterPro"/>
</dbReference>
<dbReference type="EMBL" id="CP036402">
    <property type="protein sequence ID" value="QBI18645.1"/>
    <property type="molecule type" value="Genomic_DNA"/>
</dbReference>
<comment type="similarity">
    <text evidence="7">Belongs to the inositol monophosphatase superfamily.</text>
</comment>
<evidence type="ECO:0000256" key="6">
    <source>
        <dbReference type="PIRSR" id="PIRSR600760-2"/>
    </source>
</evidence>
<evidence type="ECO:0000256" key="4">
    <source>
        <dbReference type="ARBA" id="ARBA00022801"/>
    </source>
</evidence>
<feature type="binding site" evidence="6">
    <location>
        <position position="69"/>
    </location>
    <ligand>
        <name>Mg(2+)</name>
        <dbReference type="ChEBI" id="CHEBI:18420"/>
        <label>1</label>
        <note>catalytic</note>
    </ligand>
</feature>
<dbReference type="CDD" id="cd01639">
    <property type="entry name" value="IMPase"/>
    <property type="match status" value="1"/>
</dbReference>
<evidence type="ECO:0000313" key="9">
    <source>
        <dbReference type="Proteomes" id="UP000291469"/>
    </source>
</evidence>
<evidence type="ECO:0000256" key="5">
    <source>
        <dbReference type="ARBA" id="ARBA00022842"/>
    </source>
</evidence>
<dbReference type="PROSITE" id="PS00629">
    <property type="entry name" value="IMP_1"/>
    <property type="match status" value="1"/>
</dbReference>
<dbReference type="Pfam" id="PF00459">
    <property type="entry name" value="Inositol_P"/>
    <property type="match status" value="1"/>
</dbReference>
<dbReference type="InterPro" id="IPR000760">
    <property type="entry name" value="Inositol_monophosphatase-like"/>
</dbReference>
<dbReference type="PANTHER" id="PTHR20854">
    <property type="entry name" value="INOSITOL MONOPHOSPHATASE"/>
    <property type="match status" value="1"/>
</dbReference>
<feature type="binding site" evidence="6">
    <location>
        <position position="88"/>
    </location>
    <ligand>
        <name>Mg(2+)</name>
        <dbReference type="ChEBI" id="CHEBI:18420"/>
        <label>1</label>
        <note>catalytic</note>
    </ligand>
</feature>
<dbReference type="RefSeq" id="WP_131153643.1">
    <property type="nucleotide sequence ID" value="NZ_CP036402.1"/>
</dbReference>
<name>A0A411YBT7_9ACTN</name>
<dbReference type="GO" id="GO:0007165">
    <property type="term" value="P:signal transduction"/>
    <property type="evidence" value="ECO:0007669"/>
    <property type="project" value="TreeGrafter"/>
</dbReference>
<evidence type="ECO:0000256" key="2">
    <source>
        <dbReference type="ARBA" id="ARBA00001946"/>
    </source>
</evidence>
<comment type="cofactor">
    <cofactor evidence="2 6 7">
        <name>Mg(2+)</name>
        <dbReference type="ChEBI" id="CHEBI:18420"/>
    </cofactor>
</comment>
<dbReference type="KEGG" id="erz:ER308_03085"/>
<evidence type="ECO:0000256" key="7">
    <source>
        <dbReference type="RuleBase" id="RU364068"/>
    </source>
</evidence>
<comment type="catalytic activity">
    <reaction evidence="1 7">
        <text>a myo-inositol phosphate + H2O = myo-inositol + phosphate</text>
        <dbReference type="Rhea" id="RHEA:24056"/>
        <dbReference type="ChEBI" id="CHEBI:15377"/>
        <dbReference type="ChEBI" id="CHEBI:17268"/>
        <dbReference type="ChEBI" id="CHEBI:43474"/>
        <dbReference type="ChEBI" id="CHEBI:84139"/>
        <dbReference type="EC" id="3.1.3.25"/>
    </reaction>
</comment>